<dbReference type="Pfam" id="PF07715">
    <property type="entry name" value="Plug"/>
    <property type="match status" value="1"/>
</dbReference>
<accession>A0ABT5MYD1</accession>
<evidence type="ECO:0000313" key="17">
    <source>
        <dbReference type="EMBL" id="MDD0838813.1"/>
    </source>
</evidence>
<dbReference type="Gene3D" id="2.40.170.20">
    <property type="entry name" value="TonB-dependent receptor, beta-barrel domain"/>
    <property type="match status" value="1"/>
</dbReference>
<evidence type="ECO:0000256" key="8">
    <source>
        <dbReference type="ARBA" id="ARBA00023077"/>
    </source>
</evidence>
<keyword evidence="11 12" id="KW-0998">Cell outer membrane</keyword>
<comment type="subcellular location">
    <subcellularLocation>
        <location evidence="1 12">Cell outer membrane</location>
        <topology evidence="1 12">Multi-pass membrane protein</topology>
    </subcellularLocation>
</comment>
<dbReference type="PANTHER" id="PTHR30069">
    <property type="entry name" value="TONB-DEPENDENT OUTER MEMBRANE RECEPTOR"/>
    <property type="match status" value="1"/>
</dbReference>
<evidence type="ECO:0000259" key="15">
    <source>
        <dbReference type="Pfam" id="PF00593"/>
    </source>
</evidence>
<dbReference type="Proteomes" id="UP001528673">
    <property type="component" value="Unassembled WGS sequence"/>
</dbReference>
<keyword evidence="10 17" id="KW-0675">Receptor</keyword>
<dbReference type="InterPro" id="IPR012910">
    <property type="entry name" value="Plug_dom"/>
</dbReference>
<dbReference type="InterPro" id="IPR039426">
    <property type="entry name" value="TonB-dep_rcpt-like"/>
</dbReference>
<evidence type="ECO:0000256" key="6">
    <source>
        <dbReference type="ARBA" id="ARBA00022729"/>
    </source>
</evidence>
<evidence type="ECO:0000256" key="1">
    <source>
        <dbReference type="ARBA" id="ARBA00004571"/>
    </source>
</evidence>
<name>A0ABT5MYD1_9BURK</name>
<evidence type="ECO:0000256" key="5">
    <source>
        <dbReference type="ARBA" id="ARBA00022692"/>
    </source>
</evidence>
<dbReference type="RefSeq" id="WP_273951127.1">
    <property type="nucleotide sequence ID" value="NZ_JAQSIP010000003.1"/>
</dbReference>
<reference evidence="17 18" key="1">
    <citation type="submission" date="2023-02" db="EMBL/GenBank/DDBJ databases">
        <title>Bacterial whole genomic sequence of Curvibacter sp. HBC61.</title>
        <authorList>
            <person name="Le V."/>
            <person name="Ko S.-R."/>
            <person name="Ahn C.-Y."/>
            <person name="Oh H.-M."/>
        </authorList>
    </citation>
    <scope>NUCLEOTIDE SEQUENCE [LARGE SCALE GENOMIC DNA]</scope>
    <source>
        <strain evidence="17 18">HBC61</strain>
    </source>
</reference>
<evidence type="ECO:0000256" key="12">
    <source>
        <dbReference type="PROSITE-ProRule" id="PRU01360"/>
    </source>
</evidence>
<dbReference type="InterPro" id="IPR037066">
    <property type="entry name" value="Plug_dom_sf"/>
</dbReference>
<comment type="caution">
    <text evidence="17">The sequence shown here is derived from an EMBL/GenBank/DDBJ whole genome shotgun (WGS) entry which is preliminary data.</text>
</comment>
<keyword evidence="3 12" id="KW-0813">Transport</keyword>
<dbReference type="PANTHER" id="PTHR30069:SF53">
    <property type="entry name" value="COLICIN I RECEPTOR-RELATED"/>
    <property type="match status" value="1"/>
</dbReference>
<dbReference type="CDD" id="cd01347">
    <property type="entry name" value="ligand_gated_channel"/>
    <property type="match status" value="1"/>
</dbReference>
<dbReference type="Pfam" id="PF00593">
    <property type="entry name" value="TonB_dep_Rec_b-barrel"/>
    <property type="match status" value="1"/>
</dbReference>
<evidence type="ECO:0000256" key="11">
    <source>
        <dbReference type="ARBA" id="ARBA00023237"/>
    </source>
</evidence>
<dbReference type="InterPro" id="IPR000531">
    <property type="entry name" value="Beta-barrel_TonB"/>
</dbReference>
<evidence type="ECO:0000313" key="18">
    <source>
        <dbReference type="Proteomes" id="UP001528673"/>
    </source>
</evidence>
<keyword evidence="9 12" id="KW-0472">Membrane</keyword>
<organism evidence="17 18">
    <name type="scientific">Curvibacter cyanobacteriorum</name>
    <dbReference type="NCBI Taxonomy" id="3026422"/>
    <lineage>
        <taxon>Bacteria</taxon>
        <taxon>Pseudomonadati</taxon>
        <taxon>Pseudomonadota</taxon>
        <taxon>Betaproteobacteria</taxon>
        <taxon>Burkholderiales</taxon>
        <taxon>Comamonadaceae</taxon>
        <taxon>Curvibacter</taxon>
    </lineage>
</organism>
<keyword evidence="18" id="KW-1185">Reference proteome</keyword>
<keyword evidence="8 13" id="KW-0798">TonB box</keyword>
<evidence type="ECO:0000256" key="4">
    <source>
        <dbReference type="ARBA" id="ARBA00022452"/>
    </source>
</evidence>
<keyword evidence="6 14" id="KW-0732">Signal</keyword>
<dbReference type="EMBL" id="JAQSIP010000003">
    <property type="protein sequence ID" value="MDD0838813.1"/>
    <property type="molecule type" value="Genomic_DNA"/>
</dbReference>
<evidence type="ECO:0000256" key="3">
    <source>
        <dbReference type="ARBA" id="ARBA00022448"/>
    </source>
</evidence>
<feature type="chain" id="PRO_5046626307" evidence="14">
    <location>
        <begin position="36"/>
        <end position="624"/>
    </location>
</feature>
<feature type="signal peptide" evidence="14">
    <location>
        <begin position="1"/>
        <end position="35"/>
    </location>
</feature>
<evidence type="ECO:0000256" key="14">
    <source>
        <dbReference type="SAM" id="SignalP"/>
    </source>
</evidence>
<gene>
    <name evidence="17" type="ORF">PSQ40_09550</name>
</gene>
<feature type="domain" description="TonB-dependent receptor plug" evidence="16">
    <location>
        <begin position="65"/>
        <end position="171"/>
    </location>
</feature>
<comment type="similarity">
    <text evidence="2 12 13">Belongs to the TonB-dependent receptor family.</text>
</comment>
<feature type="domain" description="TonB-dependent receptor-like beta-barrel" evidence="15">
    <location>
        <begin position="235"/>
        <end position="596"/>
    </location>
</feature>
<evidence type="ECO:0000256" key="7">
    <source>
        <dbReference type="ARBA" id="ARBA00023065"/>
    </source>
</evidence>
<keyword evidence="4 12" id="KW-1134">Transmembrane beta strand</keyword>
<protein>
    <submittedName>
        <fullName evidence="17">TonB-dependent receptor</fullName>
    </submittedName>
</protein>
<evidence type="ECO:0000256" key="13">
    <source>
        <dbReference type="RuleBase" id="RU003357"/>
    </source>
</evidence>
<evidence type="ECO:0000256" key="2">
    <source>
        <dbReference type="ARBA" id="ARBA00009810"/>
    </source>
</evidence>
<dbReference type="Gene3D" id="2.170.130.10">
    <property type="entry name" value="TonB-dependent receptor, plug domain"/>
    <property type="match status" value="1"/>
</dbReference>
<keyword evidence="5 12" id="KW-0812">Transmembrane</keyword>
<evidence type="ECO:0000259" key="16">
    <source>
        <dbReference type="Pfam" id="PF07715"/>
    </source>
</evidence>
<dbReference type="PROSITE" id="PS52016">
    <property type="entry name" value="TONB_DEPENDENT_REC_3"/>
    <property type="match status" value="1"/>
</dbReference>
<dbReference type="SUPFAM" id="SSF56935">
    <property type="entry name" value="Porins"/>
    <property type="match status" value="1"/>
</dbReference>
<dbReference type="InterPro" id="IPR036942">
    <property type="entry name" value="Beta-barrel_TonB_sf"/>
</dbReference>
<proteinExistence type="inferred from homology"/>
<keyword evidence="7" id="KW-0406">Ion transport</keyword>
<evidence type="ECO:0000256" key="10">
    <source>
        <dbReference type="ARBA" id="ARBA00023170"/>
    </source>
</evidence>
<sequence length="624" mass="66942">MKNSPVRARALASCGAARLALLPLALTALTAPALAQTASSAPVLLAALNPLKETVITATRTEQPLMDLVADVSIIDRETIESSGLGALADVLARLPGVEISRNGGPGSTTSVFLRGAESRFTAVYIDGARVDSQSTGGAPWESIPLGLIDRIEVLRGPAGAVYGSDAIGGVVQIFTKKGEGAPQASVGVGVGSLRSTHAEASLSGSTGVVDYAVGVQNKTSLGFNARTLATANPDRDGYRNNAGYARVGAQLNRDQRIEATLLGSNMNSGYDASLRADDRNMHRLYAAGLNWMARWSDRYSTRLSVNESADTYTTQPSVYQTKTRLRGYLLQNDWKLDLGSVSAALERKEDTLVNNPINRSRSQDALALGYGLRLREHTLQLNVRHDRDSEFGAHNTGSVAYGYALTPAWRATASAGTAFRAPTLYQRFSEYGLAGLQPETSRNLEAGLRYQQGSSLFGVVVYRNKVSNLISFGGAGTCASAFGCYANTGRAQYSGATFTGEQRLGSVLLRGSLDVQDPKDLTTNKQLARRARQHGLLGAETRYGQWLLGAEAQWSGRRYDNAANTVTLGGYTLFNLRASTEIAPDWKLLARVDNLADKAYQLANTYANPGRQLYVGLLWSPRR</sequence>
<evidence type="ECO:0000256" key="9">
    <source>
        <dbReference type="ARBA" id="ARBA00023136"/>
    </source>
</evidence>